<keyword evidence="1" id="KW-0732">Signal</keyword>
<dbReference type="OrthoDB" id="8587856at2"/>
<dbReference type="AlphaFoldDB" id="A0A1C0TTV2"/>
<feature type="chain" id="PRO_5008646421" description="Solute-binding protein family 3/N-terminal domain-containing protein" evidence="1">
    <location>
        <begin position="23"/>
        <end position="240"/>
    </location>
</feature>
<dbReference type="Proteomes" id="UP000093366">
    <property type="component" value="Unassembled WGS sequence"/>
</dbReference>
<dbReference type="EMBL" id="MAUJ01000001">
    <property type="protein sequence ID" value="OCQ22755.1"/>
    <property type="molecule type" value="Genomic_DNA"/>
</dbReference>
<gene>
    <name evidence="3" type="ORF">A7985_02005</name>
</gene>
<dbReference type="SUPFAM" id="SSF53850">
    <property type="entry name" value="Periplasmic binding protein-like II"/>
    <property type="match status" value="1"/>
</dbReference>
<reference evidence="4" key="1">
    <citation type="submission" date="2016-07" db="EMBL/GenBank/DDBJ databases">
        <authorList>
            <person name="Florea S."/>
            <person name="Webb J.S."/>
            <person name="Jaromczyk J."/>
            <person name="Schardl C.L."/>
        </authorList>
    </citation>
    <scope>NUCLEOTIDE SEQUENCE [LARGE SCALE GENOMIC DNA]</scope>
    <source>
        <strain evidence="4">IPB1</strain>
    </source>
</reference>
<feature type="domain" description="Solute-binding protein family 3/N-terminal" evidence="2">
    <location>
        <begin position="27"/>
        <end position="237"/>
    </location>
</feature>
<accession>A0A1C0TTV2</accession>
<comment type="caution">
    <text evidence="3">The sequence shown here is derived from an EMBL/GenBank/DDBJ whole genome shotgun (WGS) entry which is preliminary data.</text>
</comment>
<dbReference type="InterPro" id="IPR001638">
    <property type="entry name" value="Solute-binding_3/MltF_N"/>
</dbReference>
<evidence type="ECO:0000313" key="4">
    <source>
        <dbReference type="Proteomes" id="UP000093366"/>
    </source>
</evidence>
<dbReference type="Pfam" id="PF00497">
    <property type="entry name" value="SBP_bac_3"/>
    <property type="match status" value="1"/>
</dbReference>
<evidence type="ECO:0000313" key="3">
    <source>
        <dbReference type="EMBL" id="OCQ22755.1"/>
    </source>
</evidence>
<evidence type="ECO:0000259" key="2">
    <source>
        <dbReference type="Pfam" id="PF00497"/>
    </source>
</evidence>
<proteinExistence type="predicted"/>
<dbReference type="Gene3D" id="3.40.190.10">
    <property type="entry name" value="Periplasmic binding protein-like II"/>
    <property type="match status" value="2"/>
</dbReference>
<dbReference type="PANTHER" id="PTHR38834">
    <property type="entry name" value="PERIPLASMIC SUBSTRATE BINDING PROTEIN FAMILY 3"/>
    <property type="match status" value="1"/>
</dbReference>
<dbReference type="PANTHER" id="PTHR38834:SF3">
    <property type="entry name" value="SOLUTE-BINDING PROTEIN FAMILY 3_N-TERMINAL DOMAIN-CONTAINING PROTEIN"/>
    <property type="match status" value="1"/>
</dbReference>
<protein>
    <recommendedName>
        <fullName evidence="2">Solute-binding protein family 3/N-terminal domain-containing protein</fullName>
    </recommendedName>
</protein>
<evidence type="ECO:0000256" key="1">
    <source>
        <dbReference type="SAM" id="SignalP"/>
    </source>
</evidence>
<name>A0A1C0TTV2_9GAMM</name>
<feature type="signal peptide" evidence="1">
    <location>
        <begin position="1"/>
        <end position="22"/>
    </location>
</feature>
<dbReference type="RefSeq" id="WP_065788760.1">
    <property type="nucleotide sequence ID" value="NZ_MAUJ01000001.1"/>
</dbReference>
<sequence length="240" mass="27761">MHATKALSLFCVFFGFSPLVFAQQIKVVTEHFPPYQIVENGLPIQGSAVELVKKLLAKANHNVPIEVYPWARAYKLALNEPNTMIFSMARIIEREHLFHWVGPISKLKGHIWALKSSSHIEINALDDAKRFSIAVIREDSTHHFLRYIGFNDEPNLYFTTAFKQNVQMLLLERVDLVIGTQSMLEEQMSDLGLDIKKLKKVYAFNPDDFQLYIAFNKDTPLDLVNKYQRILEEIHQSYSH</sequence>
<organism evidence="3 4">
    <name type="scientific">Pseudoalteromonas luteoviolacea</name>
    <dbReference type="NCBI Taxonomy" id="43657"/>
    <lineage>
        <taxon>Bacteria</taxon>
        <taxon>Pseudomonadati</taxon>
        <taxon>Pseudomonadota</taxon>
        <taxon>Gammaproteobacteria</taxon>
        <taxon>Alteromonadales</taxon>
        <taxon>Pseudoalteromonadaceae</taxon>
        <taxon>Pseudoalteromonas</taxon>
    </lineage>
</organism>